<feature type="compositionally biased region" description="Basic and acidic residues" evidence="2">
    <location>
        <begin position="124"/>
        <end position="133"/>
    </location>
</feature>
<feature type="region of interest" description="Disordered" evidence="2">
    <location>
        <begin position="410"/>
        <end position="444"/>
    </location>
</feature>
<gene>
    <name evidence="3" type="ORF">CYMTET_38512</name>
</gene>
<dbReference type="Pfam" id="PF05517">
    <property type="entry name" value="p25-alpha"/>
    <property type="match status" value="3"/>
</dbReference>
<dbReference type="GO" id="GO:0015631">
    <property type="term" value="F:tubulin binding"/>
    <property type="evidence" value="ECO:0007669"/>
    <property type="project" value="InterPro"/>
</dbReference>
<feature type="region of interest" description="Disordered" evidence="2">
    <location>
        <begin position="580"/>
        <end position="622"/>
    </location>
</feature>
<dbReference type="GO" id="GO:0032273">
    <property type="term" value="P:positive regulation of protein polymerization"/>
    <property type="evidence" value="ECO:0007669"/>
    <property type="project" value="TreeGrafter"/>
</dbReference>
<evidence type="ECO:0000256" key="1">
    <source>
        <dbReference type="ARBA" id="ARBA00010994"/>
    </source>
</evidence>
<comment type="caution">
    <text evidence="3">The sequence shown here is derived from an EMBL/GenBank/DDBJ whole genome shotgun (WGS) entry which is preliminary data.</text>
</comment>
<dbReference type="SUPFAM" id="SSF47473">
    <property type="entry name" value="EF-hand"/>
    <property type="match status" value="3"/>
</dbReference>
<dbReference type="EMBL" id="LGRX02025583">
    <property type="protein sequence ID" value="KAK3252176.1"/>
    <property type="molecule type" value="Genomic_DNA"/>
</dbReference>
<feature type="compositionally biased region" description="Low complexity" evidence="2">
    <location>
        <begin position="170"/>
        <end position="181"/>
    </location>
</feature>
<evidence type="ECO:0000313" key="3">
    <source>
        <dbReference type="EMBL" id="KAK3252176.1"/>
    </source>
</evidence>
<dbReference type="AlphaFoldDB" id="A0AAE0CBV6"/>
<feature type="compositionally biased region" description="Low complexity" evidence="2">
    <location>
        <begin position="410"/>
        <end position="423"/>
    </location>
</feature>
<dbReference type="GO" id="GO:0001578">
    <property type="term" value="P:microtubule bundle formation"/>
    <property type="evidence" value="ECO:0007669"/>
    <property type="project" value="TreeGrafter"/>
</dbReference>
<reference evidence="3 4" key="1">
    <citation type="journal article" date="2015" name="Genome Biol. Evol.">
        <title>Comparative Genomics of a Bacterivorous Green Alga Reveals Evolutionary Causalities and Consequences of Phago-Mixotrophic Mode of Nutrition.</title>
        <authorList>
            <person name="Burns J.A."/>
            <person name="Paasch A."/>
            <person name="Narechania A."/>
            <person name="Kim E."/>
        </authorList>
    </citation>
    <scope>NUCLEOTIDE SEQUENCE [LARGE SCALE GENOMIC DNA]</scope>
    <source>
        <strain evidence="3 4">PLY_AMNH</strain>
    </source>
</reference>
<dbReference type="GO" id="GO:0046785">
    <property type="term" value="P:microtubule polymerization"/>
    <property type="evidence" value="ECO:0007669"/>
    <property type="project" value="InterPro"/>
</dbReference>
<dbReference type="PANTHER" id="PTHR12932:SF9">
    <property type="entry name" value="TUBULIN POLYMERIZATION-PROMOTING PROTEIN HOMOLOG"/>
    <property type="match status" value="1"/>
</dbReference>
<dbReference type="InterPro" id="IPR011992">
    <property type="entry name" value="EF-hand-dom_pair"/>
</dbReference>
<proteinExistence type="inferred from homology"/>
<organism evidence="3 4">
    <name type="scientific">Cymbomonas tetramitiformis</name>
    <dbReference type="NCBI Taxonomy" id="36881"/>
    <lineage>
        <taxon>Eukaryota</taxon>
        <taxon>Viridiplantae</taxon>
        <taxon>Chlorophyta</taxon>
        <taxon>Pyramimonadophyceae</taxon>
        <taxon>Pyramimonadales</taxon>
        <taxon>Pyramimonadaceae</taxon>
        <taxon>Cymbomonas</taxon>
    </lineage>
</organism>
<dbReference type="Gene3D" id="1.10.238.10">
    <property type="entry name" value="EF-hand"/>
    <property type="match status" value="3"/>
</dbReference>
<evidence type="ECO:0000256" key="2">
    <source>
        <dbReference type="SAM" id="MobiDB-lite"/>
    </source>
</evidence>
<comment type="similarity">
    <text evidence="1">Belongs to the TPPP family.</text>
</comment>
<protein>
    <submittedName>
        <fullName evidence="3">Uncharacterized protein</fullName>
    </submittedName>
</protein>
<evidence type="ECO:0000313" key="4">
    <source>
        <dbReference type="Proteomes" id="UP001190700"/>
    </source>
</evidence>
<dbReference type="InterPro" id="IPR008907">
    <property type="entry name" value="TPP/p25"/>
</dbReference>
<dbReference type="Proteomes" id="UP001190700">
    <property type="component" value="Unassembled WGS sequence"/>
</dbReference>
<sequence>MATMLELFTQFASFGSQSVSTEMDGPKFAKMCRDTRLLDKKFTTTDADIIFAKVKAKGLRRIDYAQFCVALTLIADRKKVSEDSIRQLLLGDSSGPLVAQATKIEHSGVYDRLTDSAKYTGAHKERFDEEGHGRGLSGRDVGGKGDGHVPAMGTFGTSTDNSPRRTVFGSAASTEESPASTVPQRNVKFQEPPKPTPTESSAPPLRGNNADPGNSSTVNLVEVFTAYASFGKGAIVADMDGPRFAKLCCECAMLDKLFTATDADLTFAKVKQKGQRKIGYRQFCEALAIAADKKQVHMEDLMHGMLAGAQPLVEQMTPVENDSEENDLVENDSRHRWKTTMKRLMDTTQYTGAHRERFDEEGKGRGALGRELGGKGTGHVPAMGVMGPQYTGSSTAVTPPPRALWRDLISKSQSQASSQSGMSTPCSGATHDEGSLGGLQDASEGQDDEFNLESIRDVFTTFSSFRGGNATSAPGQEMDGPKFAKLCRDCKLIDKLFTVTDADLTFAKVKVKGQRKIRFEQFCDAVYIMAEKKRVEVPKLVTRITKHGVPTVSGAKAETGGLLDKLTDVSLYGGAHKERFDEHGHGRGVQGRDAIGQSPLLLRPTPGHGSTWGHLDEHAPHT</sequence>
<name>A0AAE0CBV6_9CHLO</name>
<dbReference type="GO" id="GO:0005874">
    <property type="term" value="C:microtubule"/>
    <property type="evidence" value="ECO:0007669"/>
    <property type="project" value="TreeGrafter"/>
</dbReference>
<feature type="region of interest" description="Disordered" evidence="2">
    <location>
        <begin position="124"/>
        <end position="214"/>
    </location>
</feature>
<keyword evidence="4" id="KW-1185">Reference proteome</keyword>
<dbReference type="PANTHER" id="PTHR12932">
    <property type="entry name" value="P25 ALPHA-RELATED"/>
    <property type="match status" value="1"/>
</dbReference>
<accession>A0AAE0CBV6</accession>